<proteinExistence type="predicted"/>
<dbReference type="EMBL" id="JACGWL010000011">
    <property type="protein sequence ID" value="KAK4392797.1"/>
    <property type="molecule type" value="Genomic_DNA"/>
</dbReference>
<accession>A0AAE1WG73</accession>
<dbReference type="AlphaFoldDB" id="A0AAE1WG73"/>
<evidence type="ECO:0000313" key="2">
    <source>
        <dbReference type="Proteomes" id="UP001289374"/>
    </source>
</evidence>
<protein>
    <submittedName>
        <fullName evidence="1">Uncharacterized protein</fullName>
    </submittedName>
</protein>
<sequence>MEKRLLDLVKEVRVCSDMTLEEPSSYEDPRPVKKSVICQKCNGSFLAPFVVKAIRRSSASKLQGNALARSSFFKKRTPFSSVQSKSSLKITRKNFVQALKSDQE</sequence>
<evidence type="ECO:0000313" key="1">
    <source>
        <dbReference type="EMBL" id="KAK4392797.1"/>
    </source>
</evidence>
<dbReference type="Proteomes" id="UP001289374">
    <property type="component" value="Unassembled WGS sequence"/>
</dbReference>
<keyword evidence="2" id="KW-1185">Reference proteome</keyword>
<reference evidence="1" key="2">
    <citation type="journal article" date="2024" name="Plant">
        <title>Genomic evolution and insights into agronomic trait innovations of Sesamum species.</title>
        <authorList>
            <person name="Miao H."/>
            <person name="Wang L."/>
            <person name="Qu L."/>
            <person name="Liu H."/>
            <person name="Sun Y."/>
            <person name="Le M."/>
            <person name="Wang Q."/>
            <person name="Wei S."/>
            <person name="Zheng Y."/>
            <person name="Lin W."/>
            <person name="Duan Y."/>
            <person name="Cao H."/>
            <person name="Xiong S."/>
            <person name="Wang X."/>
            <person name="Wei L."/>
            <person name="Li C."/>
            <person name="Ma Q."/>
            <person name="Ju M."/>
            <person name="Zhao R."/>
            <person name="Li G."/>
            <person name="Mu C."/>
            <person name="Tian Q."/>
            <person name="Mei H."/>
            <person name="Zhang T."/>
            <person name="Gao T."/>
            <person name="Zhang H."/>
        </authorList>
    </citation>
    <scope>NUCLEOTIDE SEQUENCE</scope>
    <source>
        <strain evidence="1">K16</strain>
    </source>
</reference>
<reference evidence="1" key="1">
    <citation type="submission" date="2020-06" db="EMBL/GenBank/DDBJ databases">
        <authorList>
            <person name="Li T."/>
            <person name="Hu X."/>
            <person name="Zhang T."/>
            <person name="Song X."/>
            <person name="Zhang H."/>
            <person name="Dai N."/>
            <person name="Sheng W."/>
            <person name="Hou X."/>
            <person name="Wei L."/>
        </authorList>
    </citation>
    <scope>NUCLEOTIDE SEQUENCE</scope>
    <source>
        <strain evidence="1">K16</strain>
        <tissue evidence="1">Leaf</tissue>
    </source>
</reference>
<comment type="caution">
    <text evidence="1">The sequence shown here is derived from an EMBL/GenBank/DDBJ whole genome shotgun (WGS) entry which is preliminary data.</text>
</comment>
<name>A0AAE1WG73_9LAMI</name>
<organism evidence="1 2">
    <name type="scientific">Sesamum angolense</name>
    <dbReference type="NCBI Taxonomy" id="2727404"/>
    <lineage>
        <taxon>Eukaryota</taxon>
        <taxon>Viridiplantae</taxon>
        <taxon>Streptophyta</taxon>
        <taxon>Embryophyta</taxon>
        <taxon>Tracheophyta</taxon>
        <taxon>Spermatophyta</taxon>
        <taxon>Magnoliopsida</taxon>
        <taxon>eudicotyledons</taxon>
        <taxon>Gunneridae</taxon>
        <taxon>Pentapetalae</taxon>
        <taxon>asterids</taxon>
        <taxon>lamiids</taxon>
        <taxon>Lamiales</taxon>
        <taxon>Pedaliaceae</taxon>
        <taxon>Sesamum</taxon>
    </lineage>
</organism>
<gene>
    <name evidence="1" type="ORF">Sango_2057500</name>
</gene>